<keyword evidence="5" id="KW-0964">Secreted</keyword>
<dbReference type="Gene3D" id="3.20.20.80">
    <property type="entry name" value="Glycosidases"/>
    <property type="match status" value="1"/>
</dbReference>
<keyword evidence="13" id="KW-1185">Reference proteome</keyword>
<evidence type="ECO:0000256" key="2">
    <source>
        <dbReference type="ARBA" id="ARBA00004613"/>
    </source>
</evidence>
<keyword evidence="6 10" id="KW-0732">Signal</keyword>
<dbReference type="EMBL" id="MU004323">
    <property type="protein sequence ID" value="KAF2657585.1"/>
    <property type="molecule type" value="Genomic_DNA"/>
</dbReference>
<comment type="subcellular location">
    <subcellularLocation>
        <location evidence="2">Secreted</location>
    </subcellularLocation>
</comment>
<dbReference type="GO" id="GO:0005576">
    <property type="term" value="C:extracellular region"/>
    <property type="evidence" value="ECO:0007669"/>
    <property type="project" value="UniProtKB-SubCell"/>
</dbReference>
<evidence type="ECO:0000313" key="12">
    <source>
        <dbReference type="EMBL" id="KAF2657585.1"/>
    </source>
</evidence>
<feature type="signal peptide" evidence="10">
    <location>
        <begin position="1"/>
        <end position="21"/>
    </location>
</feature>
<dbReference type="GO" id="GO:0046355">
    <property type="term" value="P:mannan catabolic process"/>
    <property type="evidence" value="ECO:0007669"/>
    <property type="project" value="UniProtKB-ARBA"/>
</dbReference>
<evidence type="ECO:0000256" key="1">
    <source>
        <dbReference type="ARBA" id="ARBA00001678"/>
    </source>
</evidence>
<keyword evidence="8 9" id="KW-0326">Glycosidase</keyword>
<dbReference type="OrthoDB" id="428177at2759"/>
<proteinExistence type="inferred from homology"/>
<dbReference type="InterPro" id="IPR017853">
    <property type="entry name" value="GH"/>
</dbReference>
<dbReference type="InterPro" id="IPR001547">
    <property type="entry name" value="Glyco_hydro_5"/>
</dbReference>
<evidence type="ECO:0000313" key="13">
    <source>
        <dbReference type="Proteomes" id="UP000799324"/>
    </source>
</evidence>
<evidence type="ECO:0000256" key="3">
    <source>
        <dbReference type="ARBA" id="ARBA00005641"/>
    </source>
</evidence>
<reference evidence="12" key="1">
    <citation type="journal article" date="2020" name="Stud. Mycol.">
        <title>101 Dothideomycetes genomes: a test case for predicting lifestyles and emergence of pathogens.</title>
        <authorList>
            <person name="Haridas S."/>
            <person name="Albert R."/>
            <person name="Binder M."/>
            <person name="Bloem J."/>
            <person name="Labutti K."/>
            <person name="Salamov A."/>
            <person name="Andreopoulos B."/>
            <person name="Baker S."/>
            <person name="Barry K."/>
            <person name="Bills G."/>
            <person name="Bluhm B."/>
            <person name="Cannon C."/>
            <person name="Castanera R."/>
            <person name="Culley D."/>
            <person name="Daum C."/>
            <person name="Ezra D."/>
            <person name="Gonzalez J."/>
            <person name="Henrissat B."/>
            <person name="Kuo A."/>
            <person name="Liang C."/>
            <person name="Lipzen A."/>
            <person name="Lutzoni F."/>
            <person name="Magnuson J."/>
            <person name="Mondo S."/>
            <person name="Nolan M."/>
            <person name="Ohm R."/>
            <person name="Pangilinan J."/>
            <person name="Park H.-J."/>
            <person name="Ramirez L."/>
            <person name="Alfaro M."/>
            <person name="Sun H."/>
            <person name="Tritt A."/>
            <person name="Yoshinaga Y."/>
            <person name="Zwiers L.-H."/>
            <person name="Turgeon B."/>
            <person name="Goodwin S."/>
            <person name="Spatafora J."/>
            <person name="Crous P."/>
            <person name="Grigoriev I."/>
        </authorList>
    </citation>
    <scope>NUCLEOTIDE SEQUENCE</scope>
    <source>
        <strain evidence="12">CBS 122681</strain>
    </source>
</reference>
<evidence type="ECO:0000259" key="11">
    <source>
        <dbReference type="Pfam" id="PF00150"/>
    </source>
</evidence>
<protein>
    <recommendedName>
        <fullName evidence="4">mannan endo-1,4-beta-mannosidase</fullName>
        <ecNumber evidence="4">3.2.1.78</ecNumber>
    </recommendedName>
</protein>
<evidence type="ECO:0000256" key="5">
    <source>
        <dbReference type="ARBA" id="ARBA00022525"/>
    </source>
</evidence>
<gene>
    <name evidence="12" type="ORF">K491DRAFT_677064</name>
</gene>
<dbReference type="InterPro" id="IPR045053">
    <property type="entry name" value="MAN-like"/>
</dbReference>
<feature type="domain" description="Glycoside hydrolase family 5" evidence="11">
    <location>
        <begin position="42"/>
        <end position="323"/>
    </location>
</feature>
<organism evidence="12 13">
    <name type="scientific">Lophiostoma macrostomum CBS 122681</name>
    <dbReference type="NCBI Taxonomy" id="1314788"/>
    <lineage>
        <taxon>Eukaryota</taxon>
        <taxon>Fungi</taxon>
        <taxon>Dikarya</taxon>
        <taxon>Ascomycota</taxon>
        <taxon>Pezizomycotina</taxon>
        <taxon>Dothideomycetes</taxon>
        <taxon>Pleosporomycetidae</taxon>
        <taxon>Pleosporales</taxon>
        <taxon>Lophiostomataceae</taxon>
        <taxon>Lophiostoma</taxon>
    </lineage>
</organism>
<dbReference type="InterPro" id="IPR018087">
    <property type="entry name" value="Glyco_hydro_5_CS"/>
</dbReference>
<dbReference type="Proteomes" id="UP000799324">
    <property type="component" value="Unassembled WGS sequence"/>
</dbReference>
<feature type="chain" id="PRO_5025614753" description="mannan endo-1,4-beta-mannosidase" evidence="10">
    <location>
        <begin position="22"/>
        <end position="378"/>
    </location>
</feature>
<evidence type="ECO:0000256" key="10">
    <source>
        <dbReference type="SAM" id="SignalP"/>
    </source>
</evidence>
<dbReference type="GO" id="GO:0016985">
    <property type="term" value="F:mannan endo-1,4-beta-mannosidase activity"/>
    <property type="evidence" value="ECO:0007669"/>
    <property type="project" value="UniProtKB-EC"/>
</dbReference>
<accession>A0A6A6TC72</accession>
<dbReference type="Pfam" id="PF00150">
    <property type="entry name" value="Cellulase"/>
    <property type="match status" value="1"/>
</dbReference>
<keyword evidence="7 9" id="KW-0378">Hydrolase</keyword>
<name>A0A6A6TC72_9PLEO</name>
<comment type="catalytic activity">
    <reaction evidence="1">
        <text>Random hydrolysis of (1-&gt;4)-beta-D-mannosidic linkages in mannans, galactomannans and glucomannans.</text>
        <dbReference type="EC" id="3.2.1.78"/>
    </reaction>
</comment>
<evidence type="ECO:0000256" key="6">
    <source>
        <dbReference type="ARBA" id="ARBA00022729"/>
    </source>
</evidence>
<dbReference type="EC" id="3.2.1.78" evidence="4"/>
<evidence type="ECO:0000256" key="9">
    <source>
        <dbReference type="RuleBase" id="RU361153"/>
    </source>
</evidence>
<evidence type="ECO:0000256" key="4">
    <source>
        <dbReference type="ARBA" id="ARBA00012706"/>
    </source>
</evidence>
<evidence type="ECO:0000256" key="8">
    <source>
        <dbReference type="ARBA" id="ARBA00023295"/>
    </source>
</evidence>
<comment type="similarity">
    <text evidence="3 9">Belongs to the glycosyl hydrolase 5 (cellulase A) family.</text>
</comment>
<dbReference type="PANTHER" id="PTHR31451:SF39">
    <property type="entry name" value="MANNAN ENDO-1,4-BETA-MANNOSIDASE 1"/>
    <property type="match status" value="1"/>
</dbReference>
<sequence>MYQKSFFRALVIALALPGSQSAVLPRGSSKSWAGSNEYFLHALPASDQQTYVETLAGWGVKVLRLWVTNVSSGCLKGSTDVLSIPPLESTVGTYDTTVLDALDATLSLLHDNGIKAIISPHNANSLTGSAGCDAYCEKYGDAPTVYSSADAKQDYDNRLNAILEYTSPSFGKQWKDLDDVILAFDLQNEPLIEQTDLLTGNDPDDWLCGRAGALKSSLGSSGIQVATGGIGGSDYCCDHEFNLLQKALDCDAIDILSVHGYMGKASDWAYFITGDQSVLTQANAANKLVMVEEWGVSTDDQDNFDTQVKVFNDAGIPWLYWQVVPGLDASQEGAPSDCGYDTFEIGLNSSKGDVKSAVAAANAATANQSWVGLPGLQR</sequence>
<evidence type="ECO:0000256" key="7">
    <source>
        <dbReference type="ARBA" id="ARBA00022801"/>
    </source>
</evidence>
<dbReference type="PANTHER" id="PTHR31451">
    <property type="match status" value="1"/>
</dbReference>
<dbReference type="PROSITE" id="PS00659">
    <property type="entry name" value="GLYCOSYL_HYDROL_F5"/>
    <property type="match status" value="1"/>
</dbReference>
<dbReference type="AlphaFoldDB" id="A0A6A6TC72"/>
<dbReference type="SUPFAM" id="SSF51445">
    <property type="entry name" value="(Trans)glycosidases"/>
    <property type="match status" value="1"/>
</dbReference>